<proteinExistence type="predicted"/>
<feature type="domain" description="Glycosyltransferase subfamily 4-like N-terminal" evidence="2">
    <location>
        <begin position="16"/>
        <end position="181"/>
    </location>
</feature>
<dbReference type="InterPro" id="IPR028098">
    <property type="entry name" value="Glyco_trans_4-like_N"/>
</dbReference>
<feature type="domain" description="Glycosyl transferase family 1" evidence="1">
    <location>
        <begin position="189"/>
        <end position="348"/>
    </location>
</feature>
<evidence type="ECO:0000313" key="3">
    <source>
        <dbReference type="EMBL" id="MDB2294116.1"/>
    </source>
</evidence>
<dbReference type="InterPro" id="IPR001296">
    <property type="entry name" value="Glyco_trans_1"/>
</dbReference>
<protein>
    <submittedName>
        <fullName evidence="3">Glycosyltransferase family 4 protein</fullName>
    </submittedName>
</protein>
<dbReference type="Proteomes" id="UP001210528">
    <property type="component" value="Unassembled WGS sequence"/>
</dbReference>
<dbReference type="Pfam" id="PF00534">
    <property type="entry name" value="Glycos_transf_1"/>
    <property type="match status" value="1"/>
</dbReference>
<dbReference type="PANTHER" id="PTHR45947">
    <property type="entry name" value="SULFOQUINOVOSYL TRANSFERASE SQD2"/>
    <property type="match status" value="1"/>
</dbReference>
<accession>A0ABT4Z971</accession>
<evidence type="ECO:0000313" key="4">
    <source>
        <dbReference type="Proteomes" id="UP001210528"/>
    </source>
</evidence>
<dbReference type="InterPro" id="IPR050194">
    <property type="entry name" value="Glycosyltransferase_grp1"/>
</dbReference>
<gene>
    <name evidence="3" type="ORF">PM085_17990</name>
</gene>
<comment type="caution">
    <text evidence="3">The sequence shown here is derived from an EMBL/GenBank/DDBJ whole genome shotgun (WGS) entry which is preliminary data.</text>
</comment>
<dbReference type="RefSeq" id="WP_271970600.1">
    <property type="nucleotide sequence ID" value="NZ_JAQLUK010000055.1"/>
</dbReference>
<keyword evidence="4" id="KW-1185">Reference proteome</keyword>
<sequence>MRILRVAPWIYPDTKGGGDYHVHAMSRDQAAMGHDVTVLTTREDESLPRIEETHGYTILRVSPDVTLLGNDVSPAVARYLWHADSEDFDVIHAHSHCYFVTNLAAMKRRLGDIPLAITNHGLYSQNAPERLFSLYLKTLGRWTFNQADVVFCYTDVDKERVRDLGVTSRIEVVPNGIDTDRFTPEGPESDLINAEGPVVLFVGRFAEGKRPWLAVEAFAEVLAEYPDAELYLCGDGALREDLEAQVAELGIEEAVTFPGHVPYDEMPKVYRSGDVLVLPSRAEGVPRTVLEAMASGTAIVTSQLEQIDDLVKTGGLTVEPTTPEALAKATTSILDETAGSRSRAVENHRWKSTVEDTTNHLSSITNQHRQHGGSMPCLLR</sequence>
<dbReference type="EMBL" id="JAQLUK010000055">
    <property type="protein sequence ID" value="MDB2294116.1"/>
    <property type="molecule type" value="Genomic_DNA"/>
</dbReference>
<dbReference type="Pfam" id="PF13439">
    <property type="entry name" value="Glyco_transf_4"/>
    <property type="match status" value="1"/>
</dbReference>
<organism evidence="3 4">
    <name type="scientific">Halorubrum ezzemoulense</name>
    <name type="common">Halorubrum chaoviator</name>
    <dbReference type="NCBI Taxonomy" id="337243"/>
    <lineage>
        <taxon>Archaea</taxon>
        <taxon>Methanobacteriati</taxon>
        <taxon>Methanobacteriota</taxon>
        <taxon>Stenosarchaea group</taxon>
        <taxon>Halobacteria</taxon>
        <taxon>Halobacteriales</taxon>
        <taxon>Haloferacaceae</taxon>
        <taxon>Halorubrum</taxon>
    </lineage>
</organism>
<dbReference type="CDD" id="cd03801">
    <property type="entry name" value="GT4_PimA-like"/>
    <property type="match status" value="1"/>
</dbReference>
<reference evidence="3 4" key="1">
    <citation type="submission" date="2023-01" db="EMBL/GenBank/DDBJ databases">
        <title>Halorubrum ezzemoulense from Santa Pola, Spain.</title>
        <authorList>
            <person name="Feng Y."/>
            <person name="Louyakis A.S."/>
            <person name="Gogarten J.P."/>
        </authorList>
    </citation>
    <scope>NUCLEOTIDE SEQUENCE [LARGE SCALE GENOMIC DNA]</scope>
    <source>
        <strain evidence="3 4">AMM015</strain>
    </source>
</reference>
<name>A0ABT4Z971_HALEZ</name>
<dbReference type="SUPFAM" id="SSF53756">
    <property type="entry name" value="UDP-Glycosyltransferase/glycogen phosphorylase"/>
    <property type="match status" value="1"/>
</dbReference>
<evidence type="ECO:0000259" key="2">
    <source>
        <dbReference type="Pfam" id="PF13439"/>
    </source>
</evidence>
<dbReference type="PANTHER" id="PTHR45947:SF3">
    <property type="entry name" value="SULFOQUINOVOSYL TRANSFERASE SQD2"/>
    <property type="match status" value="1"/>
</dbReference>
<dbReference type="Gene3D" id="3.40.50.2000">
    <property type="entry name" value="Glycogen Phosphorylase B"/>
    <property type="match status" value="2"/>
</dbReference>
<evidence type="ECO:0000259" key="1">
    <source>
        <dbReference type="Pfam" id="PF00534"/>
    </source>
</evidence>